<evidence type="ECO:0000256" key="1">
    <source>
        <dbReference type="SAM" id="Phobius"/>
    </source>
</evidence>
<keyword evidence="1" id="KW-1133">Transmembrane helix</keyword>
<feature type="transmembrane region" description="Helical" evidence="1">
    <location>
        <begin position="29"/>
        <end position="47"/>
    </location>
</feature>
<dbReference type="EMBL" id="GBXM01037957">
    <property type="protein sequence ID" value="JAH70620.1"/>
    <property type="molecule type" value="Transcribed_RNA"/>
</dbReference>
<keyword evidence="1" id="KW-0812">Transmembrane</keyword>
<proteinExistence type="predicted"/>
<keyword evidence="1" id="KW-0472">Membrane</keyword>
<evidence type="ECO:0000313" key="2">
    <source>
        <dbReference type="EMBL" id="JAH70620.1"/>
    </source>
</evidence>
<accession>A0A0E9UZJ4</accession>
<organism evidence="2">
    <name type="scientific">Anguilla anguilla</name>
    <name type="common">European freshwater eel</name>
    <name type="synonym">Muraena anguilla</name>
    <dbReference type="NCBI Taxonomy" id="7936"/>
    <lineage>
        <taxon>Eukaryota</taxon>
        <taxon>Metazoa</taxon>
        <taxon>Chordata</taxon>
        <taxon>Craniata</taxon>
        <taxon>Vertebrata</taxon>
        <taxon>Euteleostomi</taxon>
        <taxon>Actinopterygii</taxon>
        <taxon>Neopterygii</taxon>
        <taxon>Teleostei</taxon>
        <taxon>Anguilliformes</taxon>
        <taxon>Anguillidae</taxon>
        <taxon>Anguilla</taxon>
    </lineage>
</organism>
<sequence>MDFSWNSLFSETTSGSTSVASFFEEAERFLLSFVVLLTLCAYLKLFFRTRSIPGCRSLSSVDFSISWDG</sequence>
<dbReference type="AlphaFoldDB" id="A0A0E9UZJ4"/>
<reference evidence="2" key="2">
    <citation type="journal article" date="2015" name="Fish Shellfish Immunol.">
        <title>Early steps in the European eel (Anguilla anguilla)-Vibrio vulnificus interaction in the gills: Role of the RtxA13 toxin.</title>
        <authorList>
            <person name="Callol A."/>
            <person name="Pajuelo D."/>
            <person name="Ebbesson L."/>
            <person name="Teles M."/>
            <person name="MacKenzie S."/>
            <person name="Amaro C."/>
        </authorList>
    </citation>
    <scope>NUCLEOTIDE SEQUENCE</scope>
</reference>
<reference evidence="2" key="1">
    <citation type="submission" date="2014-11" db="EMBL/GenBank/DDBJ databases">
        <authorList>
            <person name="Amaro Gonzalez C."/>
        </authorList>
    </citation>
    <scope>NUCLEOTIDE SEQUENCE</scope>
</reference>
<name>A0A0E9UZJ4_ANGAN</name>
<protein>
    <submittedName>
        <fullName evidence="2">Uncharacterized protein</fullName>
    </submittedName>
</protein>